<keyword evidence="3 9" id="KW-0547">Nucleotide-binding</keyword>
<dbReference type="STRING" id="33097.A0A150GE90"/>
<feature type="region of interest" description="Disordered" evidence="11">
    <location>
        <begin position="302"/>
        <end position="366"/>
    </location>
</feature>
<evidence type="ECO:0000256" key="11">
    <source>
        <dbReference type="SAM" id="MobiDB-lite"/>
    </source>
</evidence>
<name>A0A150GE90_GONPE</name>
<dbReference type="OrthoDB" id="243313at2759"/>
<dbReference type="FunFam" id="3.40.50.300:FF:000888">
    <property type="entry name" value="GPN-loop GTPase 1"/>
    <property type="match status" value="1"/>
</dbReference>
<proteinExistence type="inferred from homology"/>
<dbReference type="Gene3D" id="3.40.50.300">
    <property type="entry name" value="P-loop containing nucleotide triphosphate hydrolases"/>
    <property type="match status" value="1"/>
</dbReference>
<dbReference type="SMART" id="SM00382">
    <property type="entry name" value="AAA"/>
    <property type="match status" value="1"/>
</dbReference>
<feature type="region of interest" description="Disordered" evidence="11">
    <location>
        <begin position="1"/>
        <end position="23"/>
    </location>
</feature>
<comment type="subunit">
    <text evidence="9">Binds to RNA polymerase II.</text>
</comment>
<keyword evidence="14" id="KW-1185">Reference proteome</keyword>
<dbReference type="InterPro" id="IPR004130">
    <property type="entry name" value="Gpn"/>
</dbReference>
<keyword evidence="5 10" id="KW-0175">Coiled coil</keyword>
<feature type="compositionally biased region" description="Low complexity" evidence="11">
    <location>
        <begin position="1"/>
        <end position="13"/>
    </location>
</feature>
<dbReference type="InterPro" id="IPR003593">
    <property type="entry name" value="AAA+_ATPase"/>
</dbReference>
<comment type="similarity">
    <text evidence="1 9">Belongs to the GPN-loop GTPase family.</text>
</comment>
<feature type="compositionally biased region" description="Acidic residues" evidence="11">
    <location>
        <begin position="349"/>
        <end position="366"/>
    </location>
</feature>
<keyword evidence="6 9" id="KW-0342">GTP-binding</keyword>
<evidence type="ECO:0000256" key="7">
    <source>
        <dbReference type="ARBA" id="ARBA00023242"/>
    </source>
</evidence>
<evidence type="ECO:0000259" key="12">
    <source>
        <dbReference type="SMART" id="SM00382"/>
    </source>
</evidence>
<feature type="coiled-coil region" evidence="10">
    <location>
        <begin position="264"/>
        <end position="296"/>
    </location>
</feature>
<sequence>MEAGGTATEAGAGPSTSGQGQAPKPTVILVIGMAGSGKTTLIQRINSHLHATGRNGYIINMDPAVTHLPYGANIDIRDTVKYKNVMKQYNLGPNGGILTSCNLFATRFDQVIQLCEKPRDPPLQYIVVDTPGQIEIFTWSASGAIVTELFASSFPTLVAYVVDTPRVAAPQTFMSNMLQACSILYKLKLPMLLLFNKVDVARHEFALDWMSDFDAYTAALEADSSYAATLSRSLALVLDSFYANMRSKVAECATEYEQFYLPELERARKDKAAREEARQRKEMERLRTDMEAASLRAAGAGAGAGQAAGGSAGAGGSVGGRGPGGAGKAAAAAGTGSGAGTAGGPMEVDGSDEDDEEDGDEEEDDV</sequence>
<organism evidence="13 14">
    <name type="scientific">Gonium pectorale</name>
    <name type="common">Green alga</name>
    <dbReference type="NCBI Taxonomy" id="33097"/>
    <lineage>
        <taxon>Eukaryota</taxon>
        <taxon>Viridiplantae</taxon>
        <taxon>Chlorophyta</taxon>
        <taxon>core chlorophytes</taxon>
        <taxon>Chlorophyceae</taxon>
        <taxon>CS clade</taxon>
        <taxon>Chlamydomonadales</taxon>
        <taxon>Volvocaceae</taxon>
        <taxon>Gonium</taxon>
    </lineage>
</organism>
<evidence type="ECO:0000256" key="3">
    <source>
        <dbReference type="ARBA" id="ARBA00022741"/>
    </source>
</evidence>
<gene>
    <name evidence="13" type="ORF">GPECTOR_30g267</name>
</gene>
<dbReference type="Pfam" id="PF03029">
    <property type="entry name" value="ATP_bind_1"/>
    <property type="match status" value="1"/>
</dbReference>
<dbReference type="PANTHER" id="PTHR21231">
    <property type="entry name" value="XPA-BINDING PROTEIN 1-RELATED"/>
    <property type="match status" value="1"/>
</dbReference>
<evidence type="ECO:0000313" key="13">
    <source>
        <dbReference type="EMBL" id="KXZ48171.1"/>
    </source>
</evidence>
<comment type="function">
    <text evidence="8 9">Small GTPase required for proper nuclear import of RNA polymerase II (RNAPII). May act at an RNAP assembly step prior to nuclear import.</text>
</comment>
<protein>
    <recommendedName>
        <fullName evidence="9">GPN-loop GTPase</fullName>
        <ecNumber evidence="9">3.6.5.-</ecNumber>
    </recommendedName>
</protein>
<evidence type="ECO:0000313" key="14">
    <source>
        <dbReference type="Proteomes" id="UP000075714"/>
    </source>
</evidence>
<dbReference type="InterPro" id="IPR030230">
    <property type="entry name" value="Gpn1/Npa3/XAB1"/>
</dbReference>
<dbReference type="GO" id="GO:0005737">
    <property type="term" value="C:cytoplasm"/>
    <property type="evidence" value="ECO:0007669"/>
    <property type="project" value="UniProtKB-SubCell"/>
</dbReference>
<dbReference type="Proteomes" id="UP000075714">
    <property type="component" value="Unassembled WGS sequence"/>
</dbReference>
<evidence type="ECO:0000256" key="5">
    <source>
        <dbReference type="ARBA" id="ARBA00023054"/>
    </source>
</evidence>
<dbReference type="GO" id="GO:0003924">
    <property type="term" value="F:GTPase activity"/>
    <property type="evidence" value="ECO:0007669"/>
    <property type="project" value="InterPro"/>
</dbReference>
<keyword evidence="7" id="KW-0539">Nucleus</keyword>
<dbReference type="GO" id="GO:0005634">
    <property type="term" value="C:nucleus"/>
    <property type="evidence" value="ECO:0007669"/>
    <property type="project" value="UniProtKB-SubCell"/>
</dbReference>
<comment type="subcellular location">
    <subcellularLocation>
        <location evidence="9">Cytoplasm</location>
    </subcellularLocation>
    <subcellularLocation>
        <location evidence="9">Nucleus</location>
    </subcellularLocation>
</comment>
<evidence type="ECO:0000256" key="8">
    <source>
        <dbReference type="ARBA" id="ARBA00055682"/>
    </source>
</evidence>
<dbReference type="SUPFAM" id="SSF52540">
    <property type="entry name" value="P-loop containing nucleoside triphosphate hydrolases"/>
    <property type="match status" value="1"/>
</dbReference>
<evidence type="ECO:0000256" key="10">
    <source>
        <dbReference type="SAM" id="Coils"/>
    </source>
</evidence>
<keyword evidence="2 9" id="KW-0963">Cytoplasm</keyword>
<comment type="caution">
    <text evidence="13">The sequence shown here is derived from an EMBL/GenBank/DDBJ whole genome shotgun (WGS) entry which is preliminary data.</text>
</comment>
<dbReference type="CDD" id="cd17870">
    <property type="entry name" value="GPN1"/>
    <property type="match status" value="1"/>
</dbReference>
<feature type="compositionally biased region" description="Gly residues" evidence="11">
    <location>
        <begin position="302"/>
        <end position="327"/>
    </location>
</feature>
<keyword evidence="4 9" id="KW-0378">Hydrolase</keyword>
<evidence type="ECO:0000256" key="9">
    <source>
        <dbReference type="RuleBase" id="RU365059"/>
    </source>
</evidence>
<accession>A0A150GE90</accession>
<evidence type="ECO:0000256" key="4">
    <source>
        <dbReference type="ARBA" id="ARBA00022801"/>
    </source>
</evidence>
<dbReference type="EMBL" id="LSYV01000031">
    <property type="protein sequence ID" value="KXZ48171.1"/>
    <property type="molecule type" value="Genomic_DNA"/>
</dbReference>
<reference evidence="14" key="1">
    <citation type="journal article" date="2016" name="Nat. Commun.">
        <title>The Gonium pectorale genome demonstrates co-option of cell cycle regulation during the evolution of multicellularity.</title>
        <authorList>
            <person name="Hanschen E.R."/>
            <person name="Marriage T.N."/>
            <person name="Ferris P.J."/>
            <person name="Hamaji T."/>
            <person name="Toyoda A."/>
            <person name="Fujiyama A."/>
            <person name="Neme R."/>
            <person name="Noguchi H."/>
            <person name="Minakuchi Y."/>
            <person name="Suzuki M."/>
            <person name="Kawai-Toyooka H."/>
            <person name="Smith D.R."/>
            <person name="Sparks H."/>
            <person name="Anderson J."/>
            <person name="Bakaric R."/>
            <person name="Luria V."/>
            <person name="Karger A."/>
            <person name="Kirschner M.W."/>
            <person name="Durand P.M."/>
            <person name="Michod R.E."/>
            <person name="Nozaki H."/>
            <person name="Olson B.J."/>
        </authorList>
    </citation>
    <scope>NUCLEOTIDE SEQUENCE [LARGE SCALE GENOMIC DNA]</scope>
    <source>
        <strain evidence="14">NIES-2863</strain>
    </source>
</reference>
<dbReference type="EC" id="3.6.5.-" evidence="9"/>
<evidence type="ECO:0000256" key="6">
    <source>
        <dbReference type="ARBA" id="ARBA00023134"/>
    </source>
</evidence>
<dbReference type="AlphaFoldDB" id="A0A150GE90"/>
<evidence type="ECO:0000256" key="2">
    <source>
        <dbReference type="ARBA" id="ARBA00022490"/>
    </source>
</evidence>
<evidence type="ECO:0000256" key="1">
    <source>
        <dbReference type="ARBA" id="ARBA00005290"/>
    </source>
</evidence>
<dbReference type="InterPro" id="IPR027417">
    <property type="entry name" value="P-loop_NTPase"/>
</dbReference>
<dbReference type="PANTHER" id="PTHR21231:SF8">
    <property type="entry name" value="GPN-LOOP GTPASE 1"/>
    <property type="match status" value="1"/>
</dbReference>
<dbReference type="GO" id="GO:0005525">
    <property type="term" value="F:GTP binding"/>
    <property type="evidence" value="ECO:0007669"/>
    <property type="project" value="UniProtKB-KW"/>
</dbReference>
<feature type="domain" description="AAA+ ATPase" evidence="12">
    <location>
        <begin position="24"/>
        <end position="172"/>
    </location>
</feature>